<evidence type="ECO:0000259" key="1">
    <source>
        <dbReference type="Pfam" id="PF01551"/>
    </source>
</evidence>
<feature type="domain" description="M23ase beta-sheet core" evidence="1">
    <location>
        <begin position="3"/>
        <end position="82"/>
    </location>
</feature>
<dbReference type="STRING" id="1193182.BN11_2760004"/>
<reference evidence="2 3" key="1">
    <citation type="journal article" date="2013" name="ISME J.">
        <title>A metabolic model for members of the genus Tetrasphaera involved in enhanced biological phosphorus removal.</title>
        <authorList>
            <person name="Kristiansen R."/>
            <person name="Nguyen H.T.T."/>
            <person name="Saunders A.M."/>
            <person name="Nielsen J.L."/>
            <person name="Wimmer R."/>
            <person name="Le V.Q."/>
            <person name="McIlroy S.J."/>
            <person name="Petrovski S."/>
            <person name="Seviour R.J."/>
            <person name="Calteau A."/>
            <person name="Nielsen K.L."/>
            <person name="Nielsen P.H."/>
        </authorList>
    </citation>
    <scope>NUCLEOTIDE SEQUENCE [LARGE SCALE GENOMIC DNA]</scope>
    <source>
        <strain evidence="2 3">Ben110</strain>
    </source>
</reference>
<gene>
    <name evidence="2" type="ORF">BN11_2760004</name>
</gene>
<dbReference type="Proteomes" id="UP000035763">
    <property type="component" value="Unassembled WGS sequence"/>
</dbReference>
<dbReference type="InterPro" id="IPR016047">
    <property type="entry name" value="M23ase_b-sheet_dom"/>
</dbReference>
<sequence>MPGQDVLAVDAGVVTHAALLAGRGTVTIEHPGGVRSTYEPLRIDPLIRRNSSVATGQALGTLDSTGSHCAPLACLHLGALRQGSSGEWDYVQPLFLLQPMEVILLPSP</sequence>
<dbReference type="OrthoDB" id="5245088at2"/>
<organism evidence="2 3">
    <name type="scientific">Nostocoides australiense Ben110</name>
    <dbReference type="NCBI Taxonomy" id="1193182"/>
    <lineage>
        <taxon>Bacteria</taxon>
        <taxon>Bacillati</taxon>
        <taxon>Actinomycetota</taxon>
        <taxon>Actinomycetes</taxon>
        <taxon>Micrococcales</taxon>
        <taxon>Intrasporangiaceae</taxon>
        <taxon>Nostocoides</taxon>
    </lineage>
</organism>
<dbReference type="InterPro" id="IPR011055">
    <property type="entry name" value="Dup_hybrid_motif"/>
</dbReference>
<accession>W6JWI1</accession>
<dbReference type="Gene3D" id="2.70.70.10">
    <property type="entry name" value="Glucose Permease (Domain IIA)"/>
    <property type="match status" value="1"/>
</dbReference>
<evidence type="ECO:0000313" key="2">
    <source>
        <dbReference type="EMBL" id="CCH73442.1"/>
    </source>
</evidence>
<proteinExistence type="predicted"/>
<dbReference type="SUPFAM" id="SSF51261">
    <property type="entry name" value="Duplicated hybrid motif"/>
    <property type="match status" value="1"/>
</dbReference>
<protein>
    <recommendedName>
        <fullName evidence="1">M23ase beta-sheet core domain-containing protein</fullName>
    </recommendedName>
</protein>
<comment type="caution">
    <text evidence="2">The sequence shown here is derived from an EMBL/GenBank/DDBJ whole genome shotgun (WGS) entry which is preliminary data.</text>
</comment>
<dbReference type="EMBL" id="CAJA01000197">
    <property type="protein sequence ID" value="CCH73442.1"/>
    <property type="molecule type" value="Genomic_DNA"/>
</dbReference>
<keyword evidence="3" id="KW-1185">Reference proteome</keyword>
<evidence type="ECO:0000313" key="3">
    <source>
        <dbReference type="Proteomes" id="UP000035763"/>
    </source>
</evidence>
<dbReference type="AlphaFoldDB" id="W6JWI1"/>
<dbReference type="Pfam" id="PF01551">
    <property type="entry name" value="Peptidase_M23"/>
    <property type="match status" value="1"/>
</dbReference>
<name>W6JWI1_9MICO</name>